<reference evidence="3 4" key="2">
    <citation type="submission" date="2018-12" db="EMBL/GenBank/DDBJ databases">
        <title>Rhizobacter gummiphilus sp. nov., a rubber-degrading bacterium isolated from the soil of a botanical garden in Japan.</title>
        <authorList>
            <person name="Shunsuke S.S."/>
        </authorList>
    </citation>
    <scope>NUCLEOTIDE SEQUENCE [LARGE SCALE GENOMIC DNA]</scope>
    <source>
        <strain evidence="3 4">S-16</strain>
    </source>
</reference>
<accession>A0A3N7J370</accession>
<evidence type="ECO:0000313" key="3">
    <source>
        <dbReference type="EMBL" id="RQP25382.1"/>
    </source>
</evidence>
<sequence>MCQLFALNSNAPTEVTFAFTGFSARGGATGEHADGFGLAFHDGAACRHFVDDGRASDAALACFLRQHAIRARTVLAHIRKATQGSVQLSNCHPFVREWQGRHWSFCHNGDLKDFHPRMNGSHLPVGDTDSERAFCFMLQELRRRFRRRVAPGWQVLAPVVAELAADISRHGVFNFVLSDGQAMYAHGATRLHAVQRKHPFATAHLVDRDLALDLGAANGPHDRMVLVATEPLTRNEPWAPFAEGELRVFVDGEQVWQAAPKRLPVRVESARGAPAIASVLAA</sequence>
<dbReference type="GO" id="GO:0016740">
    <property type="term" value="F:transferase activity"/>
    <property type="evidence" value="ECO:0007669"/>
    <property type="project" value="UniProtKB-KW"/>
</dbReference>
<dbReference type="CDD" id="cd01908">
    <property type="entry name" value="YafJ"/>
    <property type="match status" value="1"/>
</dbReference>
<dbReference type="InterPro" id="IPR029055">
    <property type="entry name" value="Ntn_hydrolases_N"/>
</dbReference>
<keyword evidence="1 3" id="KW-0315">Glutamine amidotransferase</keyword>
<proteinExistence type="predicted"/>
<comment type="caution">
    <text evidence="3">The sequence shown here is derived from an EMBL/GenBank/DDBJ whole genome shotgun (WGS) entry which is preliminary data.</text>
</comment>
<gene>
    <name evidence="3" type="ORF">DZC73_11205</name>
</gene>
<dbReference type="SUPFAM" id="SSF56235">
    <property type="entry name" value="N-terminal nucleophile aminohydrolases (Ntn hydrolases)"/>
    <property type="match status" value="1"/>
</dbReference>
<reference evidence="3 4" key="1">
    <citation type="submission" date="2018-08" db="EMBL/GenBank/DDBJ databases">
        <authorList>
            <person name="Khan S.A."/>
            <person name="Jeon C.O."/>
            <person name="Chun B.H."/>
            <person name="Jeong S.E."/>
        </authorList>
    </citation>
    <scope>NUCLEOTIDE SEQUENCE [LARGE SCALE GENOMIC DNA]</scope>
    <source>
        <strain evidence="3 4">S-16</strain>
    </source>
</reference>
<organism evidence="3 4">
    <name type="scientific">Piscinibacter terrae</name>
    <dbReference type="NCBI Taxonomy" id="2496871"/>
    <lineage>
        <taxon>Bacteria</taxon>
        <taxon>Pseudomonadati</taxon>
        <taxon>Pseudomonadota</taxon>
        <taxon>Betaproteobacteria</taxon>
        <taxon>Burkholderiales</taxon>
        <taxon>Sphaerotilaceae</taxon>
        <taxon>Piscinibacter</taxon>
    </lineage>
</organism>
<dbReference type="EMBL" id="QUSW01000002">
    <property type="protein sequence ID" value="RQP25382.1"/>
    <property type="molecule type" value="Genomic_DNA"/>
</dbReference>
<dbReference type="AlphaFoldDB" id="A0A3N7J370"/>
<dbReference type="PROSITE" id="PS51278">
    <property type="entry name" value="GATASE_TYPE_2"/>
    <property type="match status" value="1"/>
</dbReference>
<dbReference type="Pfam" id="PF13230">
    <property type="entry name" value="GATase_4"/>
    <property type="match status" value="1"/>
</dbReference>
<dbReference type="PANTHER" id="PTHR42824:SF1">
    <property type="entry name" value="GLUTAMINE AMIDOTRANSFERASE YAFJ-RELATED"/>
    <property type="match status" value="1"/>
</dbReference>
<name>A0A3N7J370_9BURK</name>
<dbReference type="RefSeq" id="WP_124540295.1">
    <property type="nucleotide sequence ID" value="NZ_QUSW01000002.1"/>
</dbReference>
<evidence type="ECO:0000256" key="1">
    <source>
        <dbReference type="ARBA" id="ARBA00022962"/>
    </source>
</evidence>
<evidence type="ECO:0000313" key="4">
    <source>
        <dbReference type="Proteomes" id="UP000267464"/>
    </source>
</evidence>
<dbReference type="Gene3D" id="3.60.20.10">
    <property type="entry name" value="Glutamine Phosphoribosylpyrophosphate, subunit 1, domain 1"/>
    <property type="match status" value="1"/>
</dbReference>
<protein>
    <submittedName>
        <fullName evidence="3">Class II glutamine amidotransferase</fullName>
    </submittedName>
</protein>
<feature type="domain" description="Glutamine amidotransferase type-2" evidence="2">
    <location>
        <begin position="2"/>
        <end position="282"/>
    </location>
</feature>
<dbReference type="PANTHER" id="PTHR42824">
    <property type="entry name" value="GLUTAMINE AMIDOTRANSFERASE"/>
    <property type="match status" value="1"/>
</dbReference>
<dbReference type="InterPro" id="IPR026869">
    <property type="entry name" value="EgtC-like"/>
</dbReference>
<dbReference type="InterPro" id="IPR017932">
    <property type="entry name" value="GATase_2_dom"/>
</dbReference>
<evidence type="ECO:0000259" key="2">
    <source>
        <dbReference type="PROSITE" id="PS51278"/>
    </source>
</evidence>
<dbReference type="Proteomes" id="UP000267464">
    <property type="component" value="Unassembled WGS sequence"/>
</dbReference>
<keyword evidence="4" id="KW-1185">Reference proteome</keyword>
<dbReference type="OrthoDB" id="321954at2"/>
<keyword evidence="3" id="KW-0808">Transferase</keyword>